<proteinExistence type="predicted"/>
<feature type="region of interest" description="Disordered" evidence="1">
    <location>
        <begin position="1"/>
        <end position="28"/>
    </location>
</feature>
<dbReference type="PANTHER" id="PTHR33069:SF3">
    <property type="entry name" value="DYNEIN HEAVY CHAIN TAIL DOMAIN-CONTAINING PROTEIN"/>
    <property type="match status" value="1"/>
</dbReference>
<feature type="compositionally biased region" description="Low complexity" evidence="1">
    <location>
        <begin position="189"/>
        <end position="211"/>
    </location>
</feature>
<reference evidence="3" key="1">
    <citation type="submission" date="2014-03" db="EMBL/GenBank/DDBJ databases">
        <title>The Genome Sequence of Puccinia striiformis f. sp. tritici PST-78.</title>
        <authorList>
            <consortium name="The Broad Institute Genome Sequencing Platform"/>
            <person name="Cuomo C."/>
            <person name="Hulbert S."/>
            <person name="Chen X."/>
            <person name="Walker B."/>
            <person name="Young S.K."/>
            <person name="Zeng Q."/>
            <person name="Gargeya S."/>
            <person name="Fitzgerald M."/>
            <person name="Haas B."/>
            <person name="Abouelleil A."/>
            <person name="Alvarado L."/>
            <person name="Arachchi H.M."/>
            <person name="Berlin A.M."/>
            <person name="Chapman S.B."/>
            <person name="Goldberg J."/>
            <person name="Griggs A."/>
            <person name="Gujja S."/>
            <person name="Hansen M."/>
            <person name="Howarth C."/>
            <person name="Imamovic A."/>
            <person name="Larimer J."/>
            <person name="McCowan C."/>
            <person name="Montmayeur A."/>
            <person name="Murphy C."/>
            <person name="Neiman D."/>
            <person name="Pearson M."/>
            <person name="Priest M."/>
            <person name="Roberts A."/>
            <person name="Saif S."/>
            <person name="Shea T."/>
            <person name="Sisk P."/>
            <person name="Sykes S."/>
            <person name="Wortman J."/>
            <person name="Nusbaum C."/>
            <person name="Birren B."/>
        </authorList>
    </citation>
    <scope>NUCLEOTIDE SEQUENCE [LARGE SCALE GENOMIC DNA]</scope>
    <source>
        <strain evidence="3">race PST-78</strain>
    </source>
</reference>
<name>A0A0L0UZ11_9BASI</name>
<dbReference type="AlphaFoldDB" id="A0A0L0UZ11"/>
<feature type="compositionally biased region" description="Low complexity" evidence="1">
    <location>
        <begin position="17"/>
        <end position="28"/>
    </location>
</feature>
<keyword evidence="3" id="KW-1185">Reference proteome</keyword>
<dbReference type="Proteomes" id="UP000054564">
    <property type="component" value="Unassembled WGS sequence"/>
</dbReference>
<protein>
    <submittedName>
        <fullName evidence="2">Uncharacterized protein</fullName>
    </submittedName>
</protein>
<dbReference type="STRING" id="1165861.A0A0L0UZ11"/>
<dbReference type="PANTHER" id="PTHR33069">
    <property type="entry name" value="CHROMOSOME 7, WHOLE GENOME SHOTGUN SEQUENCE-RELATED"/>
    <property type="match status" value="1"/>
</dbReference>
<evidence type="ECO:0000313" key="3">
    <source>
        <dbReference type="Proteomes" id="UP000054564"/>
    </source>
</evidence>
<evidence type="ECO:0000313" key="2">
    <source>
        <dbReference type="EMBL" id="KNE92297.1"/>
    </source>
</evidence>
<dbReference type="EMBL" id="AJIL01000169">
    <property type="protein sequence ID" value="KNE92297.1"/>
    <property type="molecule type" value="Genomic_DNA"/>
</dbReference>
<comment type="caution">
    <text evidence="2">The sequence shown here is derived from an EMBL/GenBank/DDBJ whole genome shotgun (WGS) entry which is preliminary data.</text>
</comment>
<gene>
    <name evidence="2" type="ORF">PSTG_14319</name>
</gene>
<organism evidence="2 3">
    <name type="scientific">Puccinia striiformis f. sp. tritici PST-78</name>
    <dbReference type="NCBI Taxonomy" id="1165861"/>
    <lineage>
        <taxon>Eukaryota</taxon>
        <taxon>Fungi</taxon>
        <taxon>Dikarya</taxon>
        <taxon>Basidiomycota</taxon>
        <taxon>Pucciniomycotina</taxon>
        <taxon>Pucciniomycetes</taxon>
        <taxon>Pucciniales</taxon>
        <taxon>Pucciniaceae</taxon>
        <taxon>Puccinia</taxon>
    </lineage>
</organism>
<feature type="region of interest" description="Disordered" evidence="1">
    <location>
        <begin position="189"/>
        <end position="213"/>
    </location>
</feature>
<evidence type="ECO:0000256" key="1">
    <source>
        <dbReference type="SAM" id="MobiDB-lite"/>
    </source>
</evidence>
<accession>A0A0L0UZ11</accession>
<sequence length="448" mass="50788">MQDPPPKDEDSDALTWSSSGSEQEQQQGDLVVQGFARLCKNYNPGKYHEDRWRAHRWAKGEGFQPDELDLRKEFLKRLRSSLLPLLREQITSLSHLLDPTRLRIESESTLELILEKQSELDTTLHEIEDALENIRSEEDPYTLPESQDDDQHLKEFKGFRIAGLDNCLRDLLIATTSLFKQSQKNIQQLELSTEESQSSSSNSDSEESQSSPTDIASIRKQIIDSASSSSVAAGCMIKWIEGSDIQLVQSNWSCQFRFIDAQMEELLKSISLPANPGESDESFKDESAVLSKLFVELAPQALPLMKLCRLFFNKLSNNGMNSKRLPFYTDMSSAQLTDLFELLGKVAGNVRQIVVWLKSIRGSMSMPIGIDWLFSSAQMLKKCLEPQLPLVSSYLVPLVPDTSGFSAQTHYKDWLIFWLAQLGVATQNFLDAINLFVKSWNSYVTNRQ</sequence>